<evidence type="ECO:0000256" key="1">
    <source>
        <dbReference type="SAM" id="SignalP"/>
    </source>
</evidence>
<dbReference type="EMBL" id="PGCI01000193">
    <property type="protein sequence ID" value="PLW34647.1"/>
    <property type="molecule type" value="Genomic_DNA"/>
</dbReference>
<proteinExistence type="predicted"/>
<dbReference type="EMBL" id="PGCI01000714">
    <property type="protein sequence ID" value="PLW19458.1"/>
    <property type="molecule type" value="Genomic_DNA"/>
</dbReference>
<evidence type="ECO:0000313" key="2">
    <source>
        <dbReference type="EMBL" id="PLW19073.1"/>
    </source>
</evidence>
<organism evidence="2 6">
    <name type="scientific">Puccinia coronata f. sp. avenae</name>
    <dbReference type="NCBI Taxonomy" id="200324"/>
    <lineage>
        <taxon>Eukaryota</taxon>
        <taxon>Fungi</taxon>
        <taxon>Dikarya</taxon>
        <taxon>Basidiomycota</taxon>
        <taxon>Pucciniomycotina</taxon>
        <taxon>Pucciniomycetes</taxon>
        <taxon>Pucciniales</taxon>
        <taxon>Pucciniaceae</taxon>
        <taxon>Puccinia</taxon>
    </lineage>
</organism>
<dbReference type="AlphaFoldDB" id="A0A2N5T0P7"/>
<dbReference type="EMBL" id="PGCJ01000819">
    <property type="protein sequence ID" value="PLW19073.1"/>
    <property type="molecule type" value="Genomic_DNA"/>
</dbReference>
<name>A0A2N5T0P7_9BASI</name>
<sequence>MLITLFTLAVPLLASFYGVSAQYIDPPTNPHSTIETFSFGQSMDRAQSLNVTDSKNTTVMTINTTLKNADAIHYAMDLTLLPSQERLQVKINAGMVWCGFKQTYKILKNDVDIHQFMVDPRGALIDRWHIKKRGDLTHSYTWKRHATDLTGVVKRDDKRKVAYLKATWPRWDQKTNSESPPKFEVITNGDVPLEILVALYASAIVRGLYCNL</sequence>
<reference evidence="6 7" key="1">
    <citation type="submission" date="2017-11" db="EMBL/GenBank/DDBJ databases">
        <title>De novo assembly and phasing of dikaryotic genomes from two isolates of Puccinia coronata f. sp. avenae, the causal agent of oat crown rust.</title>
        <authorList>
            <person name="Miller M.E."/>
            <person name="Zhang Y."/>
            <person name="Omidvar V."/>
            <person name="Sperschneider J."/>
            <person name="Schwessinger B."/>
            <person name="Raley C."/>
            <person name="Palmer J.M."/>
            <person name="Garnica D."/>
            <person name="Upadhyaya N."/>
            <person name="Rathjen J."/>
            <person name="Taylor J.M."/>
            <person name="Park R.F."/>
            <person name="Dodds P.N."/>
            <person name="Hirsch C.D."/>
            <person name="Kianian S.F."/>
            <person name="Figueroa M."/>
        </authorList>
    </citation>
    <scope>NUCLEOTIDE SEQUENCE [LARGE SCALE GENOMIC DNA]</scope>
    <source>
        <strain evidence="2">12NC29</strain>
        <strain evidence="3">12SD80</strain>
    </source>
</reference>
<dbReference type="EMBL" id="PGCJ01000050">
    <property type="protein sequence ID" value="PLW54164.1"/>
    <property type="molecule type" value="Genomic_DNA"/>
</dbReference>
<feature type="chain" id="PRO_5015083636" evidence="1">
    <location>
        <begin position="22"/>
        <end position="212"/>
    </location>
</feature>
<evidence type="ECO:0000313" key="3">
    <source>
        <dbReference type="EMBL" id="PLW19458.1"/>
    </source>
</evidence>
<gene>
    <name evidence="5" type="ORF">PCANC_06460</name>
    <name evidence="2" type="ORF">PCANC_08281</name>
    <name evidence="4" type="ORF">PCASD_11994</name>
    <name evidence="3" type="ORF">PCASD_16569</name>
</gene>
<comment type="caution">
    <text evidence="2">The sequence shown here is derived from an EMBL/GenBank/DDBJ whole genome shotgun (WGS) entry which is preliminary data.</text>
</comment>
<keyword evidence="6" id="KW-1185">Reference proteome</keyword>
<dbReference type="Proteomes" id="UP000235392">
    <property type="component" value="Unassembled WGS sequence"/>
</dbReference>
<evidence type="ECO:0000313" key="6">
    <source>
        <dbReference type="Proteomes" id="UP000235388"/>
    </source>
</evidence>
<evidence type="ECO:0000313" key="7">
    <source>
        <dbReference type="Proteomes" id="UP000235392"/>
    </source>
</evidence>
<keyword evidence="1" id="KW-0732">Signal</keyword>
<accession>A0A2N5T0P7</accession>
<feature type="signal peptide" evidence="1">
    <location>
        <begin position="1"/>
        <end position="21"/>
    </location>
</feature>
<dbReference type="OrthoDB" id="2496311at2759"/>
<evidence type="ECO:0000313" key="5">
    <source>
        <dbReference type="EMBL" id="PLW54164.1"/>
    </source>
</evidence>
<protein>
    <submittedName>
        <fullName evidence="2">Uncharacterized protein</fullName>
    </submittedName>
</protein>
<evidence type="ECO:0000313" key="4">
    <source>
        <dbReference type="EMBL" id="PLW34647.1"/>
    </source>
</evidence>
<dbReference type="Proteomes" id="UP000235388">
    <property type="component" value="Unassembled WGS sequence"/>
</dbReference>